<dbReference type="SUPFAM" id="SSF53067">
    <property type="entry name" value="Actin-like ATPase domain"/>
    <property type="match status" value="2"/>
</dbReference>
<dbReference type="GO" id="GO:0140662">
    <property type="term" value="F:ATP-dependent protein folding chaperone"/>
    <property type="evidence" value="ECO:0007669"/>
    <property type="project" value="InterPro"/>
</dbReference>
<evidence type="ECO:0000256" key="1">
    <source>
        <dbReference type="ARBA" id="ARBA00022741"/>
    </source>
</evidence>
<dbReference type="EMBL" id="SDKM01000026">
    <property type="protein sequence ID" value="RYP84175.1"/>
    <property type="molecule type" value="Genomic_DNA"/>
</dbReference>
<dbReference type="PRINTS" id="PR00301">
    <property type="entry name" value="HEATSHOCK70"/>
</dbReference>
<dbReference type="InterPro" id="IPR013126">
    <property type="entry name" value="Hsp_70_fam"/>
</dbReference>
<evidence type="ECO:0000256" key="2">
    <source>
        <dbReference type="ARBA" id="ARBA00022840"/>
    </source>
</evidence>
<evidence type="ECO:0000313" key="5">
    <source>
        <dbReference type="Proteomes" id="UP000295198"/>
    </source>
</evidence>
<keyword evidence="2" id="KW-0067">ATP-binding</keyword>
<dbReference type="GO" id="GO:0005524">
    <property type="term" value="F:ATP binding"/>
    <property type="evidence" value="ECO:0007669"/>
    <property type="project" value="UniProtKB-KW"/>
</dbReference>
<dbReference type="AlphaFoldDB" id="A0A4Q4Z9M5"/>
<sequence length="204" mass="21617">MGYRIGVDLGTTFTAAAVDDGAGPRMVGLGNRALQIPSVVCLMDDGAFLVGEAAERRALKDPTRSAREFKRRFGDTVPILIAGRPFSPQALTAQLLSWVVSTVIEREGSLPDDVVVTHPANWGGYKRELMDQTLALADVPKAATMTEPEAAATRYAARAHLVAGDRVAVYDLGGGTFDVCVLERHEAGFAILGTPDGVEHLGGI</sequence>
<dbReference type="Gene3D" id="3.30.420.40">
    <property type="match status" value="2"/>
</dbReference>
<gene>
    <name evidence="4" type="ORF">EKO23_17060</name>
</gene>
<dbReference type="InterPro" id="IPR043129">
    <property type="entry name" value="ATPase_NBD"/>
</dbReference>
<dbReference type="PANTHER" id="PTHR42749:SF1">
    <property type="entry name" value="CELL SHAPE-DETERMINING PROTEIN MREB"/>
    <property type="match status" value="1"/>
</dbReference>
<comment type="caution">
    <text evidence="4">The sequence shown here is derived from an EMBL/GenBank/DDBJ whole genome shotgun (WGS) entry which is preliminary data.</text>
</comment>
<dbReference type="Proteomes" id="UP000295198">
    <property type="component" value="Unassembled WGS sequence"/>
</dbReference>
<keyword evidence="1" id="KW-0547">Nucleotide-binding</keyword>
<feature type="non-terminal residue" evidence="4">
    <location>
        <position position="204"/>
    </location>
</feature>
<protein>
    <submittedName>
        <fullName evidence="4">Hsp70 family protein</fullName>
    </submittedName>
</protein>
<name>A0A4Q4Z9M5_9ACTN</name>
<dbReference type="Pfam" id="PF00012">
    <property type="entry name" value="HSP70"/>
    <property type="match status" value="2"/>
</dbReference>
<proteinExistence type="predicted"/>
<keyword evidence="5" id="KW-1185">Reference proteome</keyword>
<evidence type="ECO:0000256" key="3">
    <source>
        <dbReference type="ARBA" id="ARBA00023186"/>
    </source>
</evidence>
<dbReference type="RefSeq" id="WP_134719325.1">
    <property type="nucleotide sequence ID" value="NZ_SDKM01000026.1"/>
</dbReference>
<keyword evidence="3" id="KW-0143">Chaperone</keyword>
<organism evidence="4 5">
    <name type="scientific">Nocardioides guangzhouensis</name>
    <dbReference type="NCBI Taxonomy" id="2497878"/>
    <lineage>
        <taxon>Bacteria</taxon>
        <taxon>Bacillati</taxon>
        <taxon>Actinomycetota</taxon>
        <taxon>Actinomycetes</taxon>
        <taxon>Propionibacteriales</taxon>
        <taxon>Nocardioidaceae</taxon>
        <taxon>Nocardioides</taxon>
    </lineage>
</organism>
<evidence type="ECO:0000313" key="4">
    <source>
        <dbReference type="EMBL" id="RYP84175.1"/>
    </source>
</evidence>
<reference evidence="4 5" key="1">
    <citation type="submission" date="2019-01" db="EMBL/GenBank/DDBJ databases">
        <title>Nocardioides guangzhouensis sp. nov., an actinobacterium isolated from soil.</title>
        <authorList>
            <person name="Fu Y."/>
            <person name="Cai Y."/>
            <person name="Lin Z."/>
            <person name="Chen P."/>
        </authorList>
    </citation>
    <scope>NUCLEOTIDE SEQUENCE [LARGE SCALE GENOMIC DNA]</scope>
    <source>
        <strain evidence="4 5">130</strain>
    </source>
</reference>
<accession>A0A4Q4Z9M5</accession>
<dbReference type="PANTHER" id="PTHR42749">
    <property type="entry name" value="CELL SHAPE-DETERMINING PROTEIN MREB"/>
    <property type="match status" value="1"/>
</dbReference>
<dbReference type="OrthoDB" id="9766019at2"/>